<evidence type="ECO:0000256" key="1">
    <source>
        <dbReference type="SAM" id="Phobius"/>
    </source>
</evidence>
<name>A8EYQ1_RICCK</name>
<feature type="transmembrane region" description="Helical" evidence="1">
    <location>
        <begin position="9"/>
        <end position="25"/>
    </location>
</feature>
<proteinExistence type="predicted"/>
<feature type="transmembrane region" description="Helical" evidence="1">
    <location>
        <begin position="61"/>
        <end position="82"/>
    </location>
</feature>
<keyword evidence="1" id="KW-0812">Transmembrane</keyword>
<evidence type="ECO:0000313" key="3">
    <source>
        <dbReference type="Proteomes" id="UP000007056"/>
    </source>
</evidence>
<organism evidence="2 3">
    <name type="scientific">Rickettsia canadensis (strain McKiel)</name>
    <dbReference type="NCBI Taxonomy" id="293613"/>
    <lineage>
        <taxon>Bacteria</taxon>
        <taxon>Pseudomonadati</taxon>
        <taxon>Pseudomonadota</taxon>
        <taxon>Alphaproteobacteria</taxon>
        <taxon>Rickettsiales</taxon>
        <taxon>Rickettsiaceae</taxon>
        <taxon>Rickettsieae</taxon>
        <taxon>Rickettsia</taxon>
        <taxon>belli group</taxon>
    </lineage>
</organism>
<accession>A8EYQ1</accession>
<sequence length="198" mass="23004">MSKILNNDRLYLLLTFVLFVLTLLLNFYSKISYCSLIFTFLAFTVNIISESQGYKKAIKSVILCTSASFAFAILYNMKYYIYGEPLTGLIFASLLSVFISSYISLIFFLKRKLQHSFLTRNFKSLLSHAFIDGLVMSIFFTSKFPMHRVLSIFYKETAYKLVYSCLLHLFILTTFYLLKQVKVSREYLSGLNITQLNN</sequence>
<feature type="transmembrane region" description="Helical" evidence="1">
    <location>
        <begin position="121"/>
        <end position="141"/>
    </location>
</feature>
<dbReference type="KEGG" id="rcm:A1E_02700"/>
<dbReference type="Proteomes" id="UP000007056">
    <property type="component" value="Chromosome"/>
</dbReference>
<evidence type="ECO:0008006" key="4">
    <source>
        <dbReference type="Google" id="ProtNLM"/>
    </source>
</evidence>
<protein>
    <recommendedName>
        <fullName evidence="4">VUT family protein</fullName>
    </recommendedName>
</protein>
<dbReference type="EMBL" id="CP000409">
    <property type="protein sequence ID" value="ABV73484.1"/>
    <property type="molecule type" value="Genomic_DNA"/>
</dbReference>
<evidence type="ECO:0000313" key="2">
    <source>
        <dbReference type="EMBL" id="ABV73484.1"/>
    </source>
</evidence>
<dbReference type="AlphaFoldDB" id="A8EYQ1"/>
<keyword evidence="1" id="KW-0472">Membrane</keyword>
<feature type="transmembrane region" description="Helical" evidence="1">
    <location>
        <begin position="161"/>
        <end position="178"/>
    </location>
</feature>
<reference evidence="3" key="1">
    <citation type="submission" date="2007-09" db="EMBL/GenBank/DDBJ databases">
        <title>Complete genome sequence of Rickettsia canadensis.</title>
        <authorList>
            <person name="Madan A."/>
            <person name="Fahey J."/>
            <person name="Helton E."/>
            <person name="Ketteman M."/>
            <person name="Madan A."/>
            <person name="Rodrigues S."/>
            <person name="Sanchez A."/>
            <person name="Whiting M."/>
            <person name="Dasch G."/>
            <person name="Eremeeva M."/>
        </authorList>
    </citation>
    <scope>NUCLEOTIDE SEQUENCE [LARGE SCALE GENOMIC DNA]</scope>
    <source>
        <strain evidence="3">McKiel</strain>
    </source>
</reference>
<gene>
    <name evidence="2" type="ordered locus">A1E_02700</name>
</gene>
<keyword evidence="1" id="KW-1133">Transmembrane helix</keyword>
<dbReference type="HOGENOM" id="CLU_122292_0_0_5"/>
<feature type="transmembrane region" description="Helical" evidence="1">
    <location>
        <begin position="88"/>
        <end position="109"/>
    </location>
</feature>